<evidence type="ECO:0000256" key="1">
    <source>
        <dbReference type="SAM" id="MobiDB-lite"/>
    </source>
</evidence>
<organism evidence="2 3">
    <name type="scientific">Bathycoccus prasinos</name>
    <dbReference type="NCBI Taxonomy" id="41875"/>
    <lineage>
        <taxon>Eukaryota</taxon>
        <taxon>Viridiplantae</taxon>
        <taxon>Chlorophyta</taxon>
        <taxon>Mamiellophyceae</taxon>
        <taxon>Mamiellales</taxon>
        <taxon>Bathycoccaceae</taxon>
        <taxon>Bathycoccus</taxon>
    </lineage>
</organism>
<reference evidence="2 3" key="1">
    <citation type="submission" date="2011-10" db="EMBL/GenBank/DDBJ databases">
        <authorList>
            <person name="Genoscope - CEA"/>
        </authorList>
    </citation>
    <scope>NUCLEOTIDE SEQUENCE [LARGE SCALE GENOMIC DNA]</scope>
    <source>
        <strain evidence="2 3">RCC 1105</strain>
    </source>
</reference>
<feature type="region of interest" description="Disordered" evidence="1">
    <location>
        <begin position="339"/>
        <end position="364"/>
    </location>
</feature>
<feature type="compositionally biased region" description="Basic and acidic residues" evidence="1">
    <location>
        <begin position="22"/>
        <end position="45"/>
    </location>
</feature>
<proteinExistence type="predicted"/>
<keyword evidence="3" id="KW-1185">Reference proteome</keyword>
<dbReference type="eggNOG" id="KOG2474">
    <property type="taxonomic scope" value="Eukaryota"/>
</dbReference>
<accession>K8EBY3</accession>
<dbReference type="AlphaFoldDB" id="K8EBY3"/>
<sequence>MSDGGRKAASSGEGTVNVTPGTEKKEKEEIGRKKGEEEEEHRDANEYDGGDGSAKENVAPSMKDLFEYAKKNRWRFAMVMKSVNLENSPPRWDEEERKKEERSCVEELLSGMKVQSAELVVNHEQTHTVTVFYGENRESFEFELSLSGFVEEFLEKVKAYGSDRGRMSPLLPEQSKCFLKILIECQCFEDVECAIDGIDDSFGSANTMNRYLSLMEELVKEQLYNRDPIVKFDMVHEGQPHGPGLVVFGLFCRATFIAFLQKILRAHEDVSFANLVGADARKTLLVVGIMTAHSFGEGSGVGVSFSGVHGWAQGCLVTFAIGVHNVPGQKPNVCKKRKISQSSKFVSPKKKTDRPKTNTKSAQKKRDIRNGVIIVIIARL</sequence>
<dbReference type="GeneID" id="19016752"/>
<dbReference type="Proteomes" id="UP000198341">
    <property type="component" value="Chromosome 3"/>
</dbReference>
<dbReference type="EMBL" id="FO082276">
    <property type="protein sequence ID" value="CCO15401.1"/>
    <property type="molecule type" value="Genomic_DNA"/>
</dbReference>
<dbReference type="RefSeq" id="XP_007513964.1">
    <property type="nucleotide sequence ID" value="XM_007513902.1"/>
</dbReference>
<name>K8EBY3_9CHLO</name>
<protein>
    <submittedName>
        <fullName evidence="2">Metal transporter family protein</fullName>
    </submittedName>
</protein>
<evidence type="ECO:0000313" key="3">
    <source>
        <dbReference type="Proteomes" id="UP000198341"/>
    </source>
</evidence>
<feature type="region of interest" description="Disordered" evidence="1">
    <location>
        <begin position="1"/>
        <end position="58"/>
    </location>
</feature>
<evidence type="ECO:0000313" key="2">
    <source>
        <dbReference type="EMBL" id="CCO15401.1"/>
    </source>
</evidence>
<dbReference type="KEGG" id="bpg:Bathy03g02140"/>
<dbReference type="OrthoDB" id="262547at2759"/>
<gene>
    <name evidence="2" type="ORF">Bathy03g02140</name>
</gene>